<dbReference type="Proteomes" id="UP000054217">
    <property type="component" value="Unassembled WGS sequence"/>
</dbReference>
<evidence type="ECO:0000313" key="3">
    <source>
        <dbReference type="EMBL" id="KIN98825.1"/>
    </source>
</evidence>
<dbReference type="STRING" id="870435.A0A0C3NTT9"/>
<dbReference type="PROSITE" id="PS50011">
    <property type="entry name" value="PROTEIN_KINASE_DOM"/>
    <property type="match status" value="1"/>
</dbReference>
<dbReference type="Gene3D" id="1.10.510.10">
    <property type="entry name" value="Transferase(Phosphotransferase) domain 1"/>
    <property type="match status" value="1"/>
</dbReference>
<keyword evidence="4" id="KW-1185">Reference proteome</keyword>
<dbReference type="PANTHER" id="PTHR44329">
    <property type="entry name" value="SERINE/THREONINE-PROTEIN KINASE TNNI3K-RELATED"/>
    <property type="match status" value="1"/>
</dbReference>
<dbReference type="AlphaFoldDB" id="A0A0C3NTT9"/>
<organism evidence="3 4">
    <name type="scientific">Pisolithus tinctorius Marx 270</name>
    <dbReference type="NCBI Taxonomy" id="870435"/>
    <lineage>
        <taxon>Eukaryota</taxon>
        <taxon>Fungi</taxon>
        <taxon>Dikarya</taxon>
        <taxon>Basidiomycota</taxon>
        <taxon>Agaricomycotina</taxon>
        <taxon>Agaricomycetes</taxon>
        <taxon>Agaricomycetidae</taxon>
        <taxon>Boletales</taxon>
        <taxon>Sclerodermatineae</taxon>
        <taxon>Pisolithaceae</taxon>
        <taxon>Pisolithus</taxon>
    </lineage>
</organism>
<gene>
    <name evidence="3" type="ORF">M404DRAFT_824623</name>
</gene>
<dbReference type="InterPro" id="IPR027417">
    <property type="entry name" value="P-loop_NTPase"/>
</dbReference>
<dbReference type="PROSITE" id="PS00108">
    <property type="entry name" value="PROTEIN_KINASE_ST"/>
    <property type="match status" value="1"/>
</dbReference>
<dbReference type="InterPro" id="IPR011009">
    <property type="entry name" value="Kinase-like_dom_sf"/>
</dbReference>
<evidence type="ECO:0000256" key="1">
    <source>
        <dbReference type="SAM" id="MobiDB-lite"/>
    </source>
</evidence>
<dbReference type="GO" id="GO:0005524">
    <property type="term" value="F:ATP binding"/>
    <property type="evidence" value="ECO:0007669"/>
    <property type="project" value="InterPro"/>
</dbReference>
<dbReference type="SUPFAM" id="SSF52540">
    <property type="entry name" value="P-loop containing nucleoside triphosphate hydrolases"/>
    <property type="match status" value="1"/>
</dbReference>
<reference evidence="4" key="2">
    <citation type="submission" date="2015-01" db="EMBL/GenBank/DDBJ databases">
        <title>Evolutionary Origins and Diversification of the Mycorrhizal Mutualists.</title>
        <authorList>
            <consortium name="DOE Joint Genome Institute"/>
            <consortium name="Mycorrhizal Genomics Consortium"/>
            <person name="Kohler A."/>
            <person name="Kuo A."/>
            <person name="Nagy L.G."/>
            <person name="Floudas D."/>
            <person name="Copeland A."/>
            <person name="Barry K.W."/>
            <person name="Cichocki N."/>
            <person name="Veneault-Fourrey C."/>
            <person name="LaButti K."/>
            <person name="Lindquist E.A."/>
            <person name="Lipzen A."/>
            <person name="Lundell T."/>
            <person name="Morin E."/>
            <person name="Murat C."/>
            <person name="Riley R."/>
            <person name="Ohm R."/>
            <person name="Sun H."/>
            <person name="Tunlid A."/>
            <person name="Henrissat B."/>
            <person name="Grigoriev I.V."/>
            <person name="Hibbett D.S."/>
            <person name="Martin F."/>
        </authorList>
    </citation>
    <scope>NUCLEOTIDE SEQUENCE [LARGE SCALE GENOMIC DNA]</scope>
    <source>
        <strain evidence="4">Marx 270</strain>
    </source>
</reference>
<dbReference type="OrthoDB" id="5581784at2759"/>
<dbReference type="SUPFAM" id="SSF56112">
    <property type="entry name" value="Protein kinase-like (PK-like)"/>
    <property type="match status" value="1"/>
</dbReference>
<dbReference type="Pfam" id="PF00069">
    <property type="entry name" value="Pkinase"/>
    <property type="match status" value="1"/>
</dbReference>
<protein>
    <recommendedName>
        <fullName evidence="2">Protein kinase domain-containing protein</fullName>
    </recommendedName>
</protein>
<evidence type="ECO:0000259" key="2">
    <source>
        <dbReference type="PROSITE" id="PS50011"/>
    </source>
</evidence>
<reference evidence="3 4" key="1">
    <citation type="submission" date="2014-04" db="EMBL/GenBank/DDBJ databases">
        <authorList>
            <consortium name="DOE Joint Genome Institute"/>
            <person name="Kuo A."/>
            <person name="Kohler A."/>
            <person name="Costa M.D."/>
            <person name="Nagy L.G."/>
            <person name="Floudas D."/>
            <person name="Copeland A."/>
            <person name="Barry K.W."/>
            <person name="Cichocki N."/>
            <person name="Veneault-Fourrey C."/>
            <person name="LaButti K."/>
            <person name="Lindquist E.A."/>
            <person name="Lipzen A."/>
            <person name="Lundell T."/>
            <person name="Morin E."/>
            <person name="Murat C."/>
            <person name="Sun H."/>
            <person name="Tunlid A."/>
            <person name="Henrissat B."/>
            <person name="Grigoriev I.V."/>
            <person name="Hibbett D.S."/>
            <person name="Martin F."/>
            <person name="Nordberg H.P."/>
            <person name="Cantor M.N."/>
            <person name="Hua S.X."/>
        </authorList>
    </citation>
    <scope>NUCLEOTIDE SEQUENCE [LARGE SCALE GENOMIC DNA]</scope>
    <source>
        <strain evidence="3 4">Marx 270</strain>
    </source>
</reference>
<dbReference type="HOGENOM" id="CLU_571223_0_0_1"/>
<dbReference type="SMART" id="SM00220">
    <property type="entry name" value="S_TKc"/>
    <property type="match status" value="1"/>
</dbReference>
<name>A0A0C3NTT9_PISTI</name>
<evidence type="ECO:0000313" key="4">
    <source>
        <dbReference type="Proteomes" id="UP000054217"/>
    </source>
</evidence>
<accession>A0A0C3NTT9</accession>
<dbReference type="EMBL" id="KN832011">
    <property type="protein sequence ID" value="KIN98825.1"/>
    <property type="molecule type" value="Genomic_DNA"/>
</dbReference>
<dbReference type="Gene3D" id="3.40.50.300">
    <property type="entry name" value="P-loop containing nucleotide triphosphate hydrolases"/>
    <property type="match status" value="1"/>
</dbReference>
<proteinExistence type="predicted"/>
<dbReference type="InterPro" id="IPR000719">
    <property type="entry name" value="Prot_kinase_dom"/>
</dbReference>
<dbReference type="InterPro" id="IPR008271">
    <property type="entry name" value="Ser/Thr_kinase_AS"/>
</dbReference>
<dbReference type="InterPro" id="IPR051681">
    <property type="entry name" value="Ser/Thr_Kinases-Pseudokinases"/>
</dbReference>
<dbReference type="GO" id="GO:0004674">
    <property type="term" value="F:protein serine/threonine kinase activity"/>
    <property type="evidence" value="ECO:0007669"/>
    <property type="project" value="TreeGrafter"/>
</dbReference>
<dbReference type="InParanoid" id="A0A0C3NTT9"/>
<feature type="region of interest" description="Disordered" evidence="1">
    <location>
        <begin position="281"/>
        <end position="348"/>
    </location>
</feature>
<sequence>MEPSSTMLHKFSNRASRYSINLNGRVSRTSERNPLRGGTACVYHGTLKPEGTEVAIKTFHCTLSGSEADLKRLFREVHTWSKLRHENIVPMLGISTEFESTLSIVSAWMPMGDAHTYVQNAENDPRPLLRDIANGLYYLHSHELGPVVHGDLKGLNVLVSSDRRALLSDFGLSALTESTFSMTTVATRGGSRRWMAPELFNDCPASKESDMWAYGMTILELFTRSRPFHDCRNDASVMHRIVEGKLPARPAEKSTRFPLSDAWWDICMSCWKEDPSSRSTIEQVKAAVHQAGPPSRPLPPGDDSARRSREESDPSSRPTIKQVKAAVHQASHPSRPLPPGNDSAHGPRRESGAMVMLQRQNHEKGDPFGDFRDMMMRLTGWYRWSEKTTAISPTDLVVFVVGPSGSGKTRFLDIFLRNPNVHAVRANGRLRPRSTQVYAARCHFEGMPTNIVFVDTPSLHTYEAPDGEETLKEWIDSK</sequence>
<feature type="compositionally biased region" description="Basic and acidic residues" evidence="1">
    <location>
        <begin position="303"/>
        <end position="314"/>
    </location>
</feature>
<feature type="domain" description="Protein kinase" evidence="2">
    <location>
        <begin position="28"/>
        <end position="292"/>
    </location>
</feature>